<evidence type="ECO:0000313" key="4">
    <source>
        <dbReference type="Proteomes" id="UP000198287"/>
    </source>
</evidence>
<feature type="transmembrane region" description="Helical" evidence="1">
    <location>
        <begin position="202"/>
        <end position="221"/>
    </location>
</feature>
<reference evidence="3 4" key="1">
    <citation type="submission" date="2015-12" db="EMBL/GenBank/DDBJ databases">
        <title>The genome of Folsomia candida.</title>
        <authorList>
            <person name="Faddeeva A."/>
            <person name="Derks M.F."/>
            <person name="Anvar Y."/>
            <person name="Smit S."/>
            <person name="Van Straalen N."/>
            <person name="Roelofs D."/>
        </authorList>
    </citation>
    <scope>NUCLEOTIDE SEQUENCE [LARGE SCALE GENOMIC DNA]</scope>
    <source>
        <strain evidence="3 4">VU population</strain>
        <tissue evidence="3">Whole body</tissue>
    </source>
</reference>
<organism evidence="3 4">
    <name type="scientific">Folsomia candida</name>
    <name type="common">Springtail</name>
    <dbReference type="NCBI Taxonomy" id="158441"/>
    <lineage>
        <taxon>Eukaryota</taxon>
        <taxon>Metazoa</taxon>
        <taxon>Ecdysozoa</taxon>
        <taxon>Arthropoda</taxon>
        <taxon>Hexapoda</taxon>
        <taxon>Collembola</taxon>
        <taxon>Entomobryomorpha</taxon>
        <taxon>Isotomoidea</taxon>
        <taxon>Isotomidae</taxon>
        <taxon>Proisotominae</taxon>
        <taxon>Folsomia</taxon>
    </lineage>
</organism>
<evidence type="ECO:0000256" key="2">
    <source>
        <dbReference type="SAM" id="SignalP"/>
    </source>
</evidence>
<dbReference type="Proteomes" id="UP000198287">
    <property type="component" value="Unassembled WGS sequence"/>
</dbReference>
<feature type="transmembrane region" description="Helical" evidence="1">
    <location>
        <begin position="233"/>
        <end position="259"/>
    </location>
</feature>
<keyword evidence="4" id="KW-1185">Reference proteome</keyword>
<dbReference type="EMBL" id="LNIX01000019">
    <property type="protein sequence ID" value="OXA44615.1"/>
    <property type="molecule type" value="Genomic_DNA"/>
</dbReference>
<name>A0A226DGC2_FOLCA</name>
<protein>
    <submittedName>
        <fullName evidence="3">Uncharacterized protein</fullName>
    </submittedName>
</protein>
<feature type="chain" id="PRO_5012759324" evidence="2">
    <location>
        <begin position="22"/>
        <end position="329"/>
    </location>
</feature>
<keyword evidence="1" id="KW-0472">Membrane</keyword>
<keyword evidence="1" id="KW-1133">Transmembrane helix</keyword>
<keyword evidence="2" id="KW-0732">Signal</keyword>
<feature type="signal peptide" evidence="2">
    <location>
        <begin position="1"/>
        <end position="21"/>
    </location>
</feature>
<accession>A0A226DGC2</accession>
<sequence length="329" mass="38048">MCTLNFLYIVAIMILLQLDNDMFVEVQVYQFILAVNAANIIPQGHCLLHDSERLNWISMQLRKLYKSPPVCPQISKRYSYWTQYWTYLLHYLFFNMAQNYVSVATTPLVGEIDSFYYFLDTVISADSVWIDKLPGKILRTVATSIFCYHWLFVGSTMFLWTFSTIFLISDILSALEKQPFENRLGYNCVRILVAVTNSATRWIMATGFCVVSIIFFVALDISVKFCGKIPHMVYFTFVIVSILMIVVAGMIVSFSARVLDRSGRYVKKWGRRVAMVTNVCAFRRRYWIRVWKAVSPVGLEMGCFGKVDKMSILCLGEVWVDYTIAILLF</sequence>
<evidence type="ECO:0000256" key="1">
    <source>
        <dbReference type="SAM" id="Phobius"/>
    </source>
</evidence>
<proteinExistence type="predicted"/>
<keyword evidence="1" id="KW-0812">Transmembrane</keyword>
<gene>
    <name evidence="3" type="ORF">Fcan01_20463</name>
</gene>
<comment type="caution">
    <text evidence="3">The sequence shown here is derived from an EMBL/GenBank/DDBJ whole genome shotgun (WGS) entry which is preliminary data.</text>
</comment>
<evidence type="ECO:0000313" key="3">
    <source>
        <dbReference type="EMBL" id="OXA44615.1"/>
    </source>
</evidence>
<feature type="transmembrane region" description="Helical" evidence="1">
    <location>
        <begin position="148"/>
        <end position="168"/>
    </location>
</feature>
<dbReference type="AlphaFoldDB" id="A0A226DGC2"/>